<dbReference type="InterPro" id="IPR001480">
    <property type="entry name" value="Bulb-type_lectin_dom"/>
</dbReference>
<evidence type="ECO:0000313" key="3">
    <source>
        <dbReference type="EMBL" id="KAH9326262.1"/>
    </source>
</evidence>
<reference evidence="3 4" key="1">
    <citation type="journal article" date="2021" name="Nat. Plants">
        <title>The Taxus genome provides insights into paclitaxel biosynthesis.</title>
        <authorList>
            <person name="Xiong X."/>
            <person name="Gou J."/>
            <person name="Liao Q."/>
            <person name="Li Y."/>
            <person name="Zhou Q."/>
            <person name="Bi G."/>
            <person name="Li C."/>
            <person name="Du R."/>
            <person name="Wang X."/>
            <person name="Sun T."/>
            <person name="Guo L."/>
            <person name="Liang H."/>
            <person name="Lu P."/>
            <person name="Wu Y."/>
            <person name="Zhang Z."/>
            <person name="Ro D.K."/>
            <person name="Shang Y."/>
            <person name="Huang S."/>
            <person name="Yan J."/>
        </authorList>
    </citation>
    <scope>NUCLEOTIDE SEQUENCE [LARGE SCALE GENOMIC DNA]</scope>
    <source>
        <strain evidence="3">Ta-2019</strain>
    </source>
</reference>
<sequence>MEILRIFCRLVFGWSLIGLCGARFFVLPSNWTVVNNSSLPIYDTEQGPFRAITDGEGNAIMSEDYRFGFGFINVNSSGEFILSIVLGVNFTSSDAITEIWTANRQRTVAEGAVLTLGNSGDMILRDSDGTVAWNISTGKTQNKAIAMQMTGNLQIYNTTNSSLLSSSSLVWQSRDNPTHTLLPGQVLKTGYTLVSNASATNASQGSYKLVMEPGGLVLYYRSKFEEPYWSLGLPGLDYGGILRPCFYTSSSQNAEALYTGSDLQISFNKTIDNPSTSCSNGTGVLLVAPPLNDTQDRFMRLDNDGNLRSYRVPQQPGTSNRSAMWIPDFGIDQFNRCVLPKVCGPYGICVDGQCSCPGSGTPDYFDQIQNLDITQGCRSRSGEPDCTQTSAGYHFLLVDEVDYYLNEFFQPLGNVSTIDNCK</sequence>
<dbReference type="Proteomes" id="UP000824469">
    <property type="component" value="Unassembled WGS sequence"/>
</dbReference>
<dbReference type="SUPFAM" id="SSF51110">
    <property type="entry name" value="alpha-D-mannose-specific plant lectins"/>
    <property type="match status" value="1"/>
</dbReference>
<dbReference type="PANTHER" id="PTHR47976:SF115">
    <property type="entry name" value="RECEPTOR-LIKE SERINE_THREONINE-PROTEIN KINASE"/>
    <property type="match status" value="1"/>
</dbReference>
<dbReference type="SMART" id="SM00108">
    <property type="entry name" value="B_lectin"/>
    <property type="match status" value="1"/>
</dbReference>
<keyword evidence="1" id="KW-0732">Signal</keyword>
<evidence type="ECO:0000259" key="2">
    <source>
        <dbReference type="PROSITE" id="PS50927"/>
    </source>
</evidence>
<proteinExistence type="predicted"/>
<accession>A0AA38GMS6</accession>
<dbReference type="PANTHER" id="PTHR47976">
    <property type="entry name" value="G-TYPE LECTIN S-RECEPTOR-LIKE SERINE/THREONINE-PROTEIN KINASE SD2-5"/>
    <property type="match status" value="1"/>
</dbReference>
<dbReference type="PROSITE" id="PS50927">
    <property type="entry name" value="BULB_LECTIN"/>
    <property type="match status" value="1"/>
</dbReference>
<dbReference type="AlphaFoldDB" id="A0AA38GMS6"/>
<comment type="caution">
    <text evidence="3">The sequence shown here is derived from an EMBL/GenBank/DDBJ whole genome shotgun (WGS) entry which is preliminary data.</text>
</comment>
<dbReference type="InterPro" id="IPR051343">
    <property type="entry name" value="G-type_lectin_kinases/EP1-like"/>
</dbReference>
<feature type="non-terminal residue" evidence="3">
    <location>
        <position position="422"/>
    </location>
</feature>
<organism evidence="3 4">
    <name type="scientific">Taxus chinensis</name>
    <name type="common">Chinese yew</name>
    <name type="synonym">Taxus wallichiana var. chinensis</name>
    <dbReference type="NCBI Taxonomy" id="29808"/>
    <lineage>
        <taxon>Eukaryota</taxon>
        <taxon>Viridiplantae</taxon>
        <taxon>Streptophyta</taxon>
        <taxon>Embryophyta</taxon>
        <taxon>Tracheophyta</taxon>
        <taxon>Spermatophyta</taxon>
        <taxon>Pinopsida</taxon>
        <taxon>Pinidae</taxon>
        <taxon>Conifers II</taxon>
        <taxon>Cupressales</taxon>
        <taxon>Taxaceae</taxon>
        <taxon>Taxus</taxon>
    </lineage>
</organism>
<name>A0AA38GMS6_TAXCH</name>
<protein>
    <recommendedName>
        <fullName evidence="2">Bulb-type lectin domain-containing protein</fullName>
    </recommendedName>
</protein>
<gene>
    <name evidence="3" type="ORF">KI387_006440</name>
</gene>
<dbReference type="OMA" id="DAITEIW"/>
<dbReference type="EMBL" id="JAHRHJ020000002">
    <property type="protein sequence ID" value="KAH9326262.1"/>
    <property type="molecule type" value="Genomic_DNA"/>
</dbReference>
<keyword evidence="4" id="KW-1185">Reference proteome</keyword>
<feature type="domain" description="Bulb-type lectin" evidence="2">
    <location>
        <begin position="45"/>
        <end position="168"/>
    </location>
</feature>
<dbReference type="Gene3D" id="2.90.10.10">
    <property type="entry name" value="Bulb-type lectin domain"/>
    <property type="match status" value="1"/>
</dbReference>
<evidence type="ECO:0000313" key="4">
    <source>
        <dbReference type="Proteomes" id="UP000824469"/>
    </source>
</evidence>
<dbReference type="InterPro" id="IPR036426">
    <property type="entry name" value="Bulb-type_lectin_dom_sf"/>
</dbReference>
<dbReference type="Gene3D" id="2.90.10.30">
    <property type="match status" value="1"/>
</dbReference>
<dbReference type="Pfam" id="PF01453">
    <property type="entry name" value="B_lectin"/>
    <property type="match status" value="1"/>
</dbReference>
<evidence type="ECO:0000256" key="1">
    <source>
        <dbReference type="ARBA" id="ARBA00022729"/>
    </source>
</evidence>